<evidence type="ECO:0000256" key="3">
    <source>
        <dbReference type="ARBA" id="ARBA00022490"/>
    </source>
</evidence>
<accession>A0A5C1YKB9</accession>
<proteinExistence type="predicted"/>
<keyword evidence="7" id="KW-1185">Reference proteome</keyword>
<dbReference type="KEGG" id="ail:FLP10_14930"/>
<dbReference type="Proteomes" id="UP000324678">
    <property type="component" value="Chromosome"/>
</dbReference>
<protein>
    <recommendedName>
        <fullName evidence="2">D-ribose pyranase</fullName>
        <ecNumber evidence="2">5.4.99.62</ecNumber>
    </recommendedName>
</protein>
<comment type="catalytic activity">
    <reaction evidence="1">
        <text>beta-D-ribopyranose = beta-D-ribofuranose</text>
        <dbReference type="Rhea" id="RHEA:25432"/>
        <dbReference type="ChEBI" id="CHEBI:27476"/>
        <dbReference type="ChEBI" id="CHEBI:47002"/>
        <dbReference type="EC" id="5.4.99.62"/>
    </reaction>
</comment>
<dbReference type="GO" id="GO:0062193">
    <property type="term" value="F:D-ribose pyranase activity"/>
    <property type="evidence" value="ECO:0007669"/>
    <property type="project" value="UniProtKB-EC"/>
</dbReference>
<dbReference type="InterPro" id="IPR023750">
    <property type="entry name" value="RbsD-like_sf"/>
</dbReference>
<organism evidence="6 7">
    <name type="scientific">Agromyces intestinalis</name>
    <dbReference type="NCBI Taxonomy" id="2592652"/>
    <lineage>
        <taxon>Bacteria</taxon>
        <taxon>Bacillati</taxon>
        <taxon>Actinomycetota</taxon>
        <taxon>Actinomycetes</taxon>
        <taxon>Micrococcales</taxon>
        <taxon>Microbacteriaceae</taxon>
        <taxon>Agromyces</taxon>
    </lineage>
</organism>
<dbReference type="AlphaFoldDB" id="A0A5C1YKB9"/>
<keyword evidence="5" id="KW-0119">Carbohydrate metabolism</keyword>
<keyword evidence="3" id="KW-0963">Cytoplasm</keyword>
<sequence>MITNSPILNPALLAALAGAGHGHGIVVADAGLPLPAGVPVIDLSLTPGTPSFAVVVRAVLESTPIESYVVAAESATDGSFDDWHGLDALLAHMPVTWVSHEEFTARLPSAHIVIRTGECTPYANIALIAGTTFS</sequence>
<dbReference type="InterPro" id="IPR007721">
    <property type="entry name" value="RbsD_FucU"/>
</dbReference>
<dbReference type="OrthoDB" id="9805009at2"/>
<evidence type="ECO:0000313" key="6">
    <source>
        <dbReference type="EMBL" id="QEO15579.1"/>
    </source>
</evidence>
<dbReference type="EC" id="5.4.99.62" evidence="2"/>
<dbReference type="NCBIfam" id="NF008761">
    <property type="entry name" value="PRK11797.1"/>
    <property type="match status" value="1"/>
</dbReference>
<keyword evidence="4 6" id="KW-0413">Isomerase</keyword>
<dbReference type="Pfam" id="PF05025">
    <property type="entry name" value="RbsD_FucU"/>
    <property type="match status" value="1"/>
</dbReference>
<gene>
    <name evidence="6" type="primary">rbsD</name>
    <name evidence="6" type="ORF">FLP10_14930</name>
</gene>
<reference evidence="6 7" key="1">
    <citation type="submission" date="2019-09" db="EMBL/GenBank/DDBJ databases">
        <title>Genome sequencing of strain KACC 19306.</title>
        <authorList>
            <person name="Heo J."/>
            <person name="Kim S.-J."/>
            <person name="Kim J.-S."/>
            <person name="Hong S.-B."/>
            <person name="Kwon S.-W."/>
        </authorList>
    </citation>
    <scope>NUCLEOTIDE SEQUENCE [LARGE SCALE GENOMIC DNA]</scope>
    <source>
        <strain evidence="6 7">KACC 19306</strain>
    </source>
</reference>
<evidence type="ECO:0000256" key="5">
    <source>
        <dbReference type="ARBA" id="ARBA00023277"/>
    </source>
</evidence>
<dbReference type="GO" id="GO:0016872">
    <property type="term" value="F:intramolecular lyase activity"/>
    <property type="evidence" value="ECO:0007669"/>
    <property type="project" value="InterPro"/>
</dbReference>
<dbReference type="GO" id="GO:0048029">
    <property type="term" value="F:monosaccharide binding"/>
    <property type="evidence" value="ECO:0007669"/>
    <property type="project" value="InterPro"/>
</dbReference>
<dbReference type="InterPro" id="IPR023064">
    <property type="entry name" value="D-ribose_pyranase"/>
</dbReference>
<evidence type="ECO:0000256" key="2">
    <source>
        <dbReference type="ARBA" id="ARBA00012862"/>
    </source>
</evidence>
<dbReference type="GO" id="GO:0005829">
    <property type="term" value="C:cytosol"/>
    <property type="evidence" value="ECO:0007669"/>
    <property type="project" value="TreeGrafter"/>
</dbReference>
<dbReference type="SUPFAM" id="SSF102546">
    <property type="entry name" value="RbsD-like"/>
    <property type="match status" value="1"/>
</dbReference>
<evidence type="ECO:0000313" key="7">
    <source>
        <dbReference type="Proteomes" id="UP000324678"/>
    </source>
</evidence>
<name>A0A5C1YKB9_9MICO</name>
<dbReference type="EMBL" id="CP043505">
    <property type="protein sequence ID" value="QEO15579.1"/>
    <property type="molecule type" value="Genomic_DNA"/>
</dbReference>
<dbReference type="PANTHER" id="PTHR37831:SF1">
    <property type="entry name" value="D-RIBOSE PYRANASE"/>
    <property type="match status" value="1"/>
</dbReference>
<dbReference type="PANTHER" id="PTHR37831">
    <property type="entry name" value="D-RIBOSE PYRANASE"/>
    <property type="match status" value="1"/>
</dbReference>
<evidence type="ECO:0000256" key="4">
    <source>
        <dbReference type="ARBA" id="ARBA00023235"/>
    </source>
</evidence>
<dbReference type="Gene3D" id="3.40.1650.10">
    <property type="entry name" value="RbsD-like domain"/>
    <property type="match status" value="1"/>
</dbReference>
<evidence type="ECO:0000256" key="1">
    <source>
        <dbReference type="ARBA" id="ARBA00000223"/>
    </source>
</evidence>
<dbReference type="RefSeq" id="WP_149161592.1">
    <property type="nucleotide sequence ID" value="NZ_CP043505.1"/>
</dbReference>
<dbReference type="GO" id="GO:0019303">
    <property type="term" value="P:D-ribose catabolic process"/>
    <property type="evidence" value="ECO:0007669"/>
    <property type="project" value="TreeGrafter"/>
</dbReference>